<evidence type="ECO:0000313" key="2">
    <source>
        <dbReference type="EMBL" id="KAK5165400.1"/>
    </source>
</evidence>
<protein>
    <recommendedName>
        <fullName evidence="1">Heterokaryon incompatibility domain-containing protein</fullName>
    </recommendedName>
</protein>
<name>A0AAV9NZF8_9PEZI</name>
<keyword evidence="3" id="KW-1185">Reference proteome</keyword>
<dbReference type="PANTHER" id="PTHR24148">
    <property type="entry name" value="ANKYRIN REPEAT DOMAIN-CONTAINING PROTEIN 39 HOMOLOG-RELATED"/>
    <property type="match status" value="1"/>
</dbReference>
<gene>
    <name evidence="2" type="ORF">LTR77_008929</name>
</gene>
<dbReference type="RefSeq" id="XP_064655484.1">
    <property type="nucleotide sequence ID" value="XM_064806158.1"/>
</dbReference>
<dbReference type="Proteomes" id="UP001337655">
    <property type="component" value="Unassembled WGS sequence"/>
</dbReference>
<dbReference type="Pfam" id="PF06985">
    <property type="entry name" value="HET"/>
    <property type="match status" value="1"/>
</dbReference>
<dbReference type="AlphaFoldDB" id="A0AAV9NZF8"/>
<dbReference type="GeneID" id="89930261"/>
<dbReference type="InterPro" id="IPR052895">
    <property type="entry name" value="HetReg/Transcr_Mod"/>
</dbReference>
<accession>A0AAV9NZF8</accession>
<proteinExistence type="predicted"/>
<organism evidence="2 3">
    <name type="scientific">Saxophila tyrrhenica</name>
    <dbReference type="NCBI Taxonomy" id="1690608"/>
    <lineage>
        <taxon>Eukaryota</taxon>
        <taxon>Fungi</taxon>
        <taxon>Dikarya</taxon>
        <taxon>Ascomycota</taxon>
        <taxon>Pezizomycotina</taxon>
        <taxon>Dothideomycetes</taxon>
        <taxon>Dothideomycetidae</taxon>
        <taxon>Mycosphaerellales</taxon>
        <taxon>Extremaceae</taxon>
        <taxon>Saxophila</taxon>
    </lineage>
</organism>
<sequence>MALPNFPTLQRPPLRDATKQIRLLELQLDGRQDGGDTIECTLSVHNVLDIAGGYVAVSYVWGESEDARRILIDGQWHPVRLNCWEALRQMKQHGISEPCFVDSICIDQGCHREKAEQVGQMGAIYSGARLVAACLGPEAAGENLAKRLFSANMLSVQASGLNWLRMLEHIASRAYFTRVFTLQECMLAQEVDLFYGEARVPLNVLEQRLNRQRQLFVGTIYLDRLASFLNDFAMMNKMSASIHTEANSNLRALRSKPPSLYSATVIIRYAHRHCKYPRDKLFGLYSLIDPAARARIVIDYEMPLFDVLLAYIGSYRCLQDQGAREAHLSVRGNSEFDTGNLVFMVPRQTREGDVLLSIGPSSLRASPKPDVQQDSRRLYVVCRKEARTDRYSILGPASHRTVRDSGAGQMCSWPGDRPWSYALTKRATISREDLLCLSVCSFDGILRRHSRDYLYNTLGLTKVVMPGEQQYGQVASELEQHVATFLGYDALQQLASVQNL</sequence>
<dbReference type="PANTHER" id="PTHR24148:SF64">
    <property type="entry name" value="HETEROKARYON INCOMPATIBILITY DOMAIN-CONTAINING PROTEIN"/>
    <property type="match status" value="1"/>
</dbReference>
<feature type="domain" description="Heterokaryon incompatibility" evidence="1">
    <location>
        <begin position="54"/>
        <end position="184"/>
    </location>
</feature>
<reference evidence="2 3" key="1">
    <citation type="submission" date="2023-08" db="EMBL/GenBank/DDBJ databases">
        <title>Black Yeasts Isolated from many extreme environments.</title>
        <authorList>
            <person name="Coleine C."/>
            <person name="Stajich J.E."/>
            <person name="Selbmann L."/>
        </authorList>
    </citation>
    <scope>NUCLEOTIDE SEQUENCE [LARGE SCALE GENOMIC DNA]</scope>
    <source>
        <strain evidence="2 3">CCFEE 5935</strain>
    </source>
</reference>
<dbReference type="InterPro" id="IPR010730">
    <property type="entry name" value="HET"/>
</dbReference>
<evidence type="ECO:0000259" key="1">
    <source>
        <dbReference type="Pfam" id="PF06985"/>
    </source>
</evidence>
<comment type="caution">
    <text evidence="2">The sequence shown here is derived from an EMBL/GenBank/DDBJ whole genome shotgun (WGS) entry which is preliminary data.</text>
</comment>
<dbReference type="EMBL" id="JAVRRT010000016">
    <property type="protein sequence ID" value="KAK5165400.1"/>
    <property type="molecule type" value="Genomic_DNA"/>
</dbReference>
<evidence type="ECO:0000313" key="3">
    <source>
        <dbReference type="Proteomes" id="UP001337655"/>
    </source>
</evidence>